<evidence type="ECO:0000313" key="2">
    <source>
        <dbReference type="Proteomes" id="UP000581447"/>
    </source>
</evidence>
<sequence>MVPASLTTDGGRDLGKLRRRHVQSVADWQKCGNWALSLR</sequence>
<organism evidence="1 2">
    <name type="scientific">Sphingorhabdus rigui</name>
    <dbReference type="NCBI Taxonomy" id="1282858"/>
    <lineage>
        <taxon>Bacteria</taxon>
        <taxon>Pseudomonadati</taxon>
        <taxon>Pseudomonadota</taxon>
        <taxon>Alphaproteobacteria</taxon>
        <taxon>Sphingomonadales</taxon>
        <taxon>Sphingomonadaceae</taxon>
        <taxon>Sphingorhabdus</taxon>
    </lineage>
</organism>
<gene>
    <name evidence="1" type="ORF">GGR91_001969</name>
</gene>
<proteinExistence type="predicted"/>
<comment type="caution">
    <text evidence="1">The sequence shown here is derived from an EMBL/GenBank/DDBJ whole genome shotgun (WGS) entry which is preliminary data.</text>
</comment>
<dbReference type="AlphaFoldDB" id="A0A840B1C7"/>
<protein>
    <submittedName>
        <fullName evidence="1">Uncharacterized protein</fullName>
    </submittedName>
</protein>
<dbReference type="EMBL" id="JACIEA010000002">
    <property type="protein sequence ID" value="MBB3943711.1"/>
    <property type="molecule type" value="Genomic_DNA"/>
</dbReference>
<accession>A0A840B1C7</accession>
<evidence type="ECO:0000313" key="1">
    <source>
        <dbReference type="EMBL" id="MBB3943711.1"/>
    </source>
</evidence>
<dbReference type="Proteomes" id="UP000581447">
    <property type="component" value="Unassembled WGS sequence"/>
</dbReference>
<reference evidence="1 2" key="1">
    <citation type="submission" date="2020-08" db="EMBL/GenBank/DDBJ databases">
        <title>Genomic Encyclopedia of Type Strains, Phase IV (KMG-IV): sequencing the most valuable type-strain genomes for metagenomic binning, comparative biology and taxonomic classification.</title>
        <authorList>
            <person name="Goeker M."/>
        </authorList>
    </citation>
    <scope>NUCLEOTIDE SEQUENCE [LARGE SCALE GENOMIC DNA]</scope>
    <source>
        <strain evidence="1 2">DSM 29050</strain>
    </source>
</reference>
<keyword evidence="2" id="KW-1185">Reference proteome</keyword>
<name>A0A840B1C7_9SPHN</name>